<dbReference type="EMBL" id="CP134186">
    <property type="protein sequence ID" value="WPB00438.1"/>
    <property type="molecule type" value="Genomic_DNA"/>
</dbReference>
<proteinExistence type="inferred from homology"/>
<dbReference type="Proteomes" id="UP000230605">
    <property type="component" value="Chromosome 3"/>
</dbReference>
<dbReference type="OrthoDB" id="269227at2759"/>
<evidence type="ECO:0000313" key="7">
    <source>
        <dbReference type="Proteomes" id="UP000230605"/>
    </source>
</evidence>
<dbReference type="AlphaFoldDB" id="A0A2G5I401"/>
<dbReference type="InterPro" id="IPR007867">
    <property type="entry name" value="GMC_OxRtase_C"/>
</dbReference>
<keyword evidence="3" id="KW-0732">Signal</keyword>
<keyword evidence="2" id="KW-0274">FAD</keyword>
<evidence type="ECO:0000313" key="8">
    <source>
        <dbReference type="Proteomes" id="UP001302367"/>
    </source>
</evidence>
<evidence type="ECO:0000259" key="4">
    <source>
        <dbReference type="PROSITE" id="PS00624"/>
    </source>
</evidence>
<dbReference type="InterPro" id="IPR000172">
    <property type="entry name" value="GMC_OxRdtase_N"/>
</dbReference>
<feature type="binding site" evidence="2">
    <location>
        <position position="277"/>
    </location>
    <ligand>
        <name>FAD</name>
        <dbReference type="ChEBI" id="CHEBI:57692"/>
    </ligand>
</feature>
<dbReference type="GO" id="GO:0016614">
    <property type="term" value="F:oxidoreductase activity, acting on CH-OH group of donors"/>
    <property type="evidence" value="ECO:0007669"/>
    <property type="project" value="InterPro"/>
</dbReference>
<protein>
    <submittedName>
        <fullName evidence="5">Glucose oxidase</fullName>
    </submittedName>
</protein>
<keyword evidence="2" id="KW-0285">Flavoprotein</keyword>
<dbReference type="InterPro" id="IPR012132">
    <property type="entry name" value="GMC_OxRdtase"/>
</dbReference>
<evidence type="ECO:0000256" key="1">
    <source>
        <dbReference type="ARBA" id="ARBA00010790"/>
    </source>
</evidence>
<dbReference type="PANTHER" id="PTHR11552">
    <property type="entry name" value="GLUCOSE-METHANOL-CHOLINE GMC OXIDOREDUCTASE"/>
    <property type="match status" value="1"/>
</dbReference>
<dbReference type="Pfam" id="PF05199">
    <property type="entry name" value="GMC_oxred_C"/>
    <property type="match status" value="1"/>
</dbReference>
<name>A0A2G5I401_CERBT</name>
<dbReference type="GO" id="GO:0044550">
    <property type="term" value="P:secondary metabolite biosynthetic process"/>
    <property type="evidence" value="ECO:0007669"/>
    <property type="project" value="TreeGrafter"/>
</dbReference>
<evidence type="ECO:0000256" key="3">
    <source>
        <dbReference type="SAM" id="SignalP"/>
    </source>
</evidence>
<accession>A0A2G5I401</accession>
<dbReference type="PROSITE" id="PS00624">
    <property type="entry name" value="GMC_OXRED_2"/>
    <property type="match status" value="1"/>
</dbReference>
<evidence type="ECO:0000313" key="6">
    <source>
        <dbReference type="EMBL" id="WPB00438.1"/>
    </source>
</evidence>
<feature type="signal peptide" evidence="3">
    <location>
        <begin position="1"/>
        <end position="22"/>
    </location>
</feature>
<evidence type="ECO:0000313" key="5">
    <source>
        <dbReference type="EMBL" id="PIA99488.1"/>
    </source>
</evidence>
<feature type="domain" description="Glucose-methanol-choline oxidoreductase N-terminal" evidence="4">
    <location>
        <begin position="325"/>
        <end position="339"/>
    </location>
</feature>
<dbReference type="SUPFAM" id="SSF54373">
    <property type="entry name" value="FAD-linked reductases, C-terminal domain"/>
    <property type="match status" value="1"/>
</dbReference>
<gene>
    <name evidence="5" type="ORF">CB0940_03265</name>
    <name evidence="6" type="ORF">RHO25_005057</name>
</gene>
<feature type="binding site" evidence="2">
    <location>
        <begin position="568"/>
        <end position="569"/>
    </location>
    <ligand>
        <name>FAD</name>
        <dbReference type="ChEBI" id="CHEBI:57692"/>
    </ligand>
</feature>
<comment type="cofactor">
    <cofactor evidence="2">
        <name>FAD</name>
        <dbReference type="ChEBI" id="CHEBI:57692"/>
    </cofactor>
</comment>
<dbReference type="Gene3D" id="3.30.560.10">
    <property type="entry name" value="Glucose Oxidase, domain 3"/>
    <property type="match status" value="1"/>
</dbReference>
<dbReference type="Gene3D" id="3.50.50.60">
    <property type="entry name" value="FAD/NAD(P)-binding domain"/>
    <property type="match status" value="1"/>
</dbReference>
<dbReference type="GO" id="GO:0050660">
    <property type="term" value="F:flavin adenine dinucleotide binding"/>
    <property type="evidence" value="ECO:0007669"/>
    <property type="project" value="InterPro"/>
</dbReference>
<dbReference type="PIRSF" id="PIRSF000137">
    <property type="entry name" value="Alcohol_oxidase"/>
    <property type="match status" value="1"/>
</dbReference>
<organism evidence="5 7">
    <name type="scientific">Cercospora beticola</name>
    <name type="common">Sugarbeet leaf spot fungus</name>
    <dbReference type="NCBI Taxonomy" id="122368"/>
    <lineage>
        <taxon>Eukaryota</taxon>
        <taxon>Fungi</taxon>
        <taxon>Dikarya</taxon>
        <taxon>Ascomycota</taxon>
        <taxon>Pezizomycotina</taxon>
        <taxon>Dothideomycetes</taxon>
        <taxon>Dothideomycetidae</taxon>
        <taxon>Mycosphaerellales</taxon>
        <taxon>Mycosphaerellaceae</taxon>
        <taxon>Cercospora</taxon>
    </lineage>
</organism>
<keyword evidence="8" id="KW-1185">Reference proteome</keyword>
<dbReference type="Proteomes" id="UP001302367">
    <property type="component" value="Chromosome 3"/>
</dbReference>
<reference evidence="6 8" key="2">
    <citation type="submission" date="2023-09" db="EMBL/GenBank/DDBJ databases">
        <title>Complete-Gapless Cercospora beticola genome.</title>
        <authorList>
            <person name="Wyatt N.A."/>
            <person name="Spanner R.E."/>
            <person name="Bolton M.D."/>
        </authorList>
    </citation>
    <scope>NUCLEOTIDE SEQUENCE [LARGE SCALE GENOMIC DNA]</scope>
    <source>
        <strain evidence="6">Cb09-40</strain>
    </source>
</reference>
<comment type="similarity">
    <text evidence="1">Belongs to the GMC oxidoreductase family.</text>
</comment>
<evidence type="ECO:0000256" key="2">
    <source>
        <dbReference type="PIRSR" id="PIRSR000137-2"/>
    </source>
</evidence>
<dbReference type="Pfam" id="PF00732">
    <property type="entry name" value="GMC_oxred_N"/>
    <property type="match status" value="1"/>
</dbReference>
<dbReference type="PANTHER" id="PTHR11552:SF115">
    <property type="entry name" value="DEHYDROGENASE XPTC-RELATED"/>
    <property type="match status" value="1"/>
</dbReference>
<dbReference type="EMBL" id="LKMD01000101">
    <property type="protein sequence ID" value="PIA99488.1"/>
    <property type="molecule type" value="Genomic_DNA"/>
</dbReference>
<dbReference type="InterPro" id="IPR036188">
    <property type="entry name" value="FAD/NAD-bd_sf"/>
</dbReference>
<sequence length="640" mass="70174">MFSNAIASSLLCVFQFSSFVHADETDPTDFSSFQYPGAPRIRSQPEYDFCIVGGGTAGLTLANRLTESGRFNVVVFEAGGSPEQVATYKTAGGNQFVLNGAWSLLDYNFETVPQVHLNNRTLNYHRGRALGGSSATNGLFYGLGSREVYDQWELDGNPGWNWTTIQRAAKRGTVFVGNPENTNDNTYMTWDPNNYGTKGPLKIGFQGYVPESNPSFMNATEAIGLQIVRDQDGGNPIGIKQGTIHADEKFERSSSYDSYYQAAKDRPNLDVLERAIVSRIIFAPNGNASYSDSAEPEAIGVTFIDGTSGLFHNVSCNNEVIVSAGAFHSPFILKHSGIGPADELAEFGIPVVVANENVGENMHDHNSFSVIHAVKPEFADVASTTDLVNDVRVLNEAQRKFYTASTLKERAQSKWSAPSGATNGFQKIPADELRAIGAGAIIDAGWADQAHNEILYESVWYPQSFTEYGQPQQNTSYFSVTVSNLAALSQGSVRLGSNFALSDPVIDPNYLAEEADRAMAIQGVKYLRQVAAHPALQQWSAGEVLPGSQYQSDEELLEYARLHMIPNWHASNTCRMLPRENGGVVDSHMRVYGTRRLRVCDVSIFGRLPDVNLVGPVYAVAELGAEIIRKEYNDWTEDEN</sequence>
<feature type="chain" id="PRO_5013687024" evidence="3">
    <location>
        <begin position="23"/>
        <end position="640"/>
    </location>
</feature>
<reference evidence="5 7" key="1">
    <citation type="submission" date="2015-10" db="EMBL/GenBank/DDBJ databases">
        <title>The cercosporin biosynthetic gene cluster was horizontally transferred to several fungal lineages and shown to be expanded in Cercospora beticola based on microsynteny with recipient genomes.</title>
        <authorList>
            <person name="De Jonge R."/>
            <person name="Ebert M.K."/>
            <person name="Suttle J.C."/>
            <person name="Jurick Ii W.M."/>
            <person name="Secor G.A."/>
            <person name="Thomma B.P."/>
            <person name="Van De Peer Y."/>
            <person name="Bolton M.D."/>
        </authorList>
    </citation>
    <scope>NUCLEOTIDE SEQUENCE [LARGE SCALE GENOMIC DNA]</scope>
    <source>
        <strain evidence="5 7">09-40</strain>
    </source>
</reference>
<dbReference type="SUPFAM" id="SSF51905">
    <property type="entry name" value="FAD/NAD(P)-binding domain"/>
    <property type="match status" value="1"/>
</dbReference>